<organism evidence="1 2">
    <name type="scientific">Pseudomonas amygdali pv. lachrymans</name>
    <name type="common">Pseudomonas syringae pv. lachrymans</name>
    <dbReference type="NCBI Taxonomy" id="53707"/>
    <lineage>
        <taxon>Bacteria</taxon>
        <taxon>Pseudomonadati</taxon>
        <taxon>Pseudomonadota</taxon>
        <taxon>Gammaproteobacteria</taxon>
        <taxon>Pseudomonadales</taxon>
        <taxon>Pseudomonadaceae</taxon>
        <taxon>Pseudomonas</taxon>
        <taxon>Pseudomonas amygdali</taxon>
    </lineage>
</organism>
<gene>
    <name evidence="1" type="ORF">ALO35_200086</name>
</gene>
<dbReference type="EMBL" id="LJQP01000345">
    <property type="protein sequence ID" value="KPX61990.1"/>
    <property type="molecule type" value="Genomic_DNA"/>
</dbReference>
<dbReference type="AlphaFoldDB" id="A0A0P9SSE4"/>
<dbReference type="PATRIC" id="fig|53707.9.peg.3080"/>
<accession>A0A0P9SSE4</accession>
<proteinExistence type="predicted"/>
<evidence type="ECO:0000313" key="2">
    <source>
        <dbReference type="Proteomes" id="UP000050265"/>
    </source>
</evidence>
<reference evidence="1 2" key="1">
    <citation type="submission" date="2015-09" db="EMBL/GenBank/DDBJ databases">
        <title>Genome announcement of multiple Pseudomonas syringae strains.</title>
        <authorList>
            <person name="Thakur S."/>
            <person name="Wang P.W."/>
            <person name="Gong Y."/>
            <person name="Weir B.S."/>
            <person name="Guttman D.S."/>
        </authorList>
    </citation>
    <scope>NUCLEOTIDE SEQUENCE [LARGE SCALE GENOMIC DNA]</scope>
    <source>
        <strain evidence="1 2">ICMP3507</strain>
    </source>
</reference>
<comment type="caution">
    <text evidence="1">The sequence shown here is derived from an EMBL/GenBank/DDBJ whole genome shotgun (WGS) entry which is preliminary data.</text>
</comment>
<sequence>MTYFYWFILQSSTDNVDNNTKPYIGSFSPLKEQWQYLDRTRRWSVQIESEVTPKQAIGLYYDLTANSRSWINGAVLVNGKAIGGPWDAGAFPAFVRTYELTYAGAELIPLA</sequence>
<evidence type="ECO:0000313" key="1">
    <source>
        <dbReference type="EMBL" id="KPX61990.1"/>
    </source>
</evidence>
<dbReference type="Proteomes" id="UP000050265">
    <property type="component" value="Unassembled WGS sequence"/>
</dbReference>
<name>A0A0P9SSE4_PSEAV</name>
<protein>
    <submittedName>
        <fullName evidence="1">Uncharacterized protein</fullName>
    </submittedName>
</protein>